<dbReference type="Pfam" id="PF13649">
    <property type="entry name" value="Methyltransf_25"/>
    <property type="match status" value="1"/>
</dbReference>
<dbReference type="InterPro" id="IPR029063">
    <property type="entry name" value="SAM-dependent_MTases_sf"/>
</dbReference>
<reference evidence="2" key="1">
    <citation type="submission" date="2020-06" db="EMBL/GenBank/DDBJ databases">
        <title>Paenibacillus sp. nov., isolated from soil.</title>
        <authorList>
            <person name="Seo Y.L."/>
        </authorList>
    </citation>
    <scope>NUCLEOTIDE SEQUENCE [LARGE SCALE GENOMIC DNA]</scope>
    <source>
        <strain evidence="2">JW14</strain>
    </source>
</reference>
<keyword evidence="2" id="KW-0489">Methyltransferase</keyword>
<accession>A0A850EW03</accession>
<dbReference type="GO" id="GO:0008168">
    <property type="term" value="F:methyltransferase activity"/>
    <property type="evidence" value="ECO:0007669"/>
    <property type="project" value="UniProtKB-KW"/>
</dbReference>
<dbReference type="AlphaFoldDB" id="A0A850EW03"/>
<protein>
    <submittedName>
        <fullName evidence="2">Class I SAM-dependent methyltransferase</fullName>
    </submittedName>
</protein>
<dbReference type="CDD" id="cd02440">
    <property type="entry name" value="AdoMet_MTases"/>
    <property type="match status" value="1"/>
</dbReference>
<feature type="domain" description="Methyltransferase" evidence="1">
    <location>
        <begin position="40"/>
        <end position="127"/>
    </location>
</feature>
<dbReference type="InterPro" id="IPR041698">
    <property type="entry name" value="Methyltransf_25"/>
</dbReference>
<dbReference type="GO" id="GO:0032259">
    <property type="term" value="P:methylation"/>
    <property type="evidence" value="ECO:0007669"/>
    <property type="project" value="UniProtKB-KW"/>
</dbReference>
<sequence>MQAYWEKRFESEEKIWGDKPSNSVYKAISLFNQNHLNRILVPGAGYGRNTKELSKHFHVDGIEISSHAIRLAQEFDSTTTFIHDSVLDLKLDEQYEGIYCYNLLHLFMQEERHLIVDNCKKALKDNGIAFFTVFSDKDHNNKQGLEVEPGTYEYKQDKIAHFFTEQDLRDHFVHFKIVDCGELKEQLSYHNQSHTFIELRYIVVRANNSIYIE</sequence>
<name>A0A850EW03_9BACL</name>
<evidence type="ECO:0000313" key="2">
    <source>
        <dbReference type="EMBL" id="NUU63644.1"/>
    </source>
</evidence>
<keyword evidence="3" id="KW-1185">Reference proteome</keyword>
<dbReference type="RefSeq" id="WP_175374022.1">
    <property type="nucleotide sequence ID" value="NZ_JABWCS010000219.1"/>
</dbReference>
<dbReference type="EMBL" id="JABWCS010000219">
    <property type="protein sequence ID" value="NUU63644.1"/>
    <property type="molecule type" value="Genomic_DNA"/>
</dbReference>
<proteinExistence type="predicted"/>
<dbReference type="SUPFAM" id="SSF53335">
    <property type="entry name" value="S-adenosyl-L-methionine-dependent methyltransferases"/>
    <property type="match status" value="1"/>
</dbReference>
<evidence type="ECO:0000259" key="1">
    <source>
        <dbReference type="Pfam" id="PF13649"/>
    </source>
</evidence>
<organism evidence="2 3">
    <name type="scientific">Paenibacillus agri</name>
    <dbReference type="NCBI Taxonomy" id="2744309"/>
    <lineage>
        <taxon>Bacteria</taxon>
        <taxon>Bacillati</taxon>
        <taxon>Bacillota</taxon>
        <taxon>Bacilli</taxon>
        <taxon>Bacillales</taxon>
        <taxon>Paenibacillaceae</taxon>
        <taxon>Paenibacillus</taxon>
    </lineage>
</organism>
<dbReference type="Proteomes" id="UP000564806">
    <property type="component" value="Unassembled WGS sequence"/>
</dbReference>
<keyword evidence="2" id="KW-0808">Transferase</keyword>
<evidence type="ECO:0000313" key="3">
    <source>
        <dbReference type="Proteomes" id="UP000564806"/>
    </source>
</evidence>
<gene>
    <name evidence="2" type="ORF">HPT30_25160</name>
</gene>
<comment type="caution">
    <text evidence="2">The sequence shown here is derived from an EMBL/GenBank/DDBJ whole genome shotgun (WGS) entry which is preliminary data.</text>
</comment>
<dbReference type="Gene3D" id="3.40.50.150">
    <property type="entry name" value="Vaccinia Virus protein VP39"/>
    <property type="match status" value="1"/>
</dbReference>